<protein>
    <recommendedName>
        <fullName evidence="6">SURF1-like protein</fullName>
    </recommendedName>
</protein>
<keyword evidence="5 6" id="KW-0472">Membrane</keyword>
<dbReference type="AlphaFoldDB" id="A0A317ZSC4"/>
<comment type="caution">
    <text evidence="8">The sequence shown here is derived from an EMBL/GenBank/DDBJ whole genome shotgun (WGS) entry which is preliminary data.</text>
</comment>
<dbReference type="PANTHER" id="PTHR23427:SF2">
    <property type="entry name" value="SURFEIT LOCUS PROTEIN 1"/>
    <property type="match status" value="1"/>
</dbReference>
<keyword evidence="3 6" id="KW-0812">Transmembrane</keyword>
<feature type="transmembrane region" description="Helical" evidence="6">
    <location>
        <begin position="12"/>
        <end position="32"/>
    </location>
</feature>
<keyword evidence="6" id="KW-1003">Cell membrane</keyword>
<feature type="compositionally biased region" description="Basic and acidic residues" evidence="7">
    <location>
        <begin position="254"/>
        <end position="269"/>
    </location>
</feature>
<evidence type="ECO:0000313" key="9">
    <source>
        <dbReference type="Proteomes" id="UP000246722"/>
    </source>
</evidence>
<evidence type="ECO:0000256" key="6">
    <source>
        <dbReference type="RuleBase" id="RU363076"/>
    </source>
</evidence>
<dbReference type="GO" id="GO:0005886">
    <property type="term" value="C:plasma membrane"/>
    <property type="evidence" value="ECO:0007669"/>
    <property type="project" value="UniProtKB-SubCell"/>
</dbReference>
<evidence type="ECO:0000256" key="4">
    <source>
        <dbReference type="ARBA" id="ARBA00022989"/>
    </source>
</evidence>
<organism evidence="8 9">
    <name type="scientific">Cryobacterium arcticum</name>
    <dbReference type="NCBI Taxonomy" id="670052"/>
    <lineage>
        <taxon>Bacteria</taxon>
        <taxon>Bacillati</taxon>
        <taxon>Actinomycetota</taxon>
        <taxon>Actinomycetes</taxon>
        <taxon>Micrococcales</taxon>
        <taxon>Microbacteriaceae</taxon>
        <taxon>Cryobacterium</taxon>
    </lineage>
</organism>
<dbReference type="OrthoDB" id="9807214at2"/>
<keyword evidence="9" id="KW-1185">Reference proteome</keyword>
<dbReference type="Proteomes" id="UP000246722">
    <property type="component" value="Unassembled WGS sequence"/>
</dbReference>
<sequence length="280" mass="30761">MSGWRFLLSKQWAGYLALTIVFAVVCSGLGMWQLARRAEAQAEISRVDANFDADAVNLTDALPTLDSFEESQKWLPVEMTGTYLLDQELLVRNRTFNINPGFEVLTPLLLANGDIFIVDRGWIPTGENQDAPDSVPAAPTGEVTVVARLKQGEPVLAGRSATGNQVATINLPAIADRLGADTYTGAYGLMKTEDPAPADRPTAVARPVRDEGPHLSYAFQWFVFALMGFIGLGWAARQEFRNINSEVPEEQLRAAERAKRQAAKPRSDAEIEDELMDQHS</sequence>
<dbReference type="InterPro" id="IPR045214">
    <property type="entry name" value="Surf1/Surf4"/>
</dbReference>
<dbReference type="RefSeq" id="WP_110127324.1">
    <property type="nucleotide sequence ID" value="NZ_QHLY01000012.1"/>
</dbReference>
<evidence type="ECO:0000256" key="5">
    <source>
        <dbReference type="ARBA" id="ARBA00023136"/>
    </source>
</evidence>
<evidence type="ECO:0000256" key="1">
    <source>
        <dbReference type="ARBA" id="ARBA00004370"/>
    </source>
</evidence>
<dbReference type="InterPro" id="IPR002994">
    <property type="entry name" value="Surf1/Shy1"/>
</dbReference>
<keyword evidence="4 6" id="KW-1133">Transmembrane helix</keyword>
<dbReference type="CDD" id="cd06662">
    <property type="entry name" value="SURF1"/>
    <property type="match status" value="1"/>
</dbReference>
<proteinExistence type="inferred from homology"/>
<reference evidence="8 9" key="1">
    <citation type="submission" date="2018-05" db="EMBL/GenBank/DDBJ databases">
        <title>Genetic diversity of glacier-inhabiting Cryobacterium bacteria in China and description of Cryobacterium mengkeensis sp. nov. and Arthrobacter glacialis sp. nov.</title>
        <authorList>
            <person name="Liu Q."/>
            <person name="Xin Y.-H."/>
        </authorList>
    </citation>
    <scope>NUCLEOTIDE SEQUENCE [LARGE SCALE GENOMIC DNA]</scope>
    <source>
        <strain evidence="8 9">SK-1</strain>
    </source>
</reference>
<evidence type="ECO:0000256" key="7">
    <source>
        <dbReference type="SAM" id="MobiDB-lite"/>
    </source>
</evidence>
<feature type="region of interest" description="Disordered" evidence="7">
    <location>
        <begin position="254"/>
        <end position="280"/>
    </location>
</feature>
<gene>
    <name evidence="8" type="ORF">CTB96_13140</name>
</gene>
<evidence type="ECO:0000256" key="2">
    <source>
        <dbReference type="ARBA" id="ARBA00007165"/>
    </source>
</evidence>
<evidence type="ECO:0000256" key="3">
    <source>
        <dbReference type="ARBA" id="ARBA00022692"/>
    </source>
</evidence>
<dbReference type="EMBL" id="QHLY01000012">
    <property type="protein sequence ID" value="PXA67645.1"/>
    <property type="molecule type" value="Genomic_DNA"/>
</dbReference>
<dbReference type="PROSITE" id="PS50895">
    <property type="entry name" value="SURF1"/>
    <property type="match status" value="1"/>
</dbReference>
<feature type="transmembrane region" description="Helical" evidence="6">
    <location>
        <begin position="215"/>
        <end position="236"/>
    </location>
</feature>
<name>A0A317ZSC4_9MICO</name>
<dbReference type="PANTHER" id="PTHR23427">
    <property type="entry name" value="SURFEIT LOCUS PROTEIN"/>
    <property type="match status" value="1"/>
</dbReference>
<feature type="compositionally biased region" description="Acidic residues" evidence="7">
    <location>
        <begin position="270"/>
        <end position="280"/>
    </location>
</feature>
<accession>A0A317ZSC4</accession>
<comment type="subcellular location">
    <subcellularLocation>
        <location evidence="6">Cell membrane</location>
        <topology evidence="6">Multi-pass membrane protein</topology>
    </subcellularLocation>
    <subcellularLocation>
        <location evidence="1">Membrane</location>
    </subcellularLocation>
</comment>
<comment type="similarity">
    <text evidence="2 6">Belongs to the SURF1 family.</text>
</comment>
<dbReference type="Pfam" id="PF02104">
    <property type="entry name" value="SURF1"/>
    <property type="match status" value="1"/>
</dbReference>
<evidence type="ECO:0000313" key="8">
    <source>
        <dbReference type="EMBL" id="PXA67645.1"/>
    </source>
</evidence>